<evidence type="ECO:0000313" key="4">
    <source>
        <dbReference type="EMBL" id="KAF7378247.1"/>
    </source>
</evidence>
<reference evidence="4" key="1">
    <citation type="submission" date="2020-05" db="EMBL/GenBank/DDBJ databases">
        <title>Mycena genomes resolve the evolution of fungal bioluminescence.</title>
        <authorList>
            <person name="Tsai I.J."/>
        </authorList>
    </citation>
    <scope>NUCLEOTIDE SEQUENCE</scope>
    <source>
        <strain evidence="4">160909Yilan</strain>
    </source>
</reference>
<dbReference type="Proteomes" id="UP000623467">
    <property type="component" value="Unassembled WGS sequence"/>
</dbReference>
<accession>A0A8H6ZIZ0</accession>
<dbReference type="Gene3D" id="3.40.50.300">
    <property type="entry name" value="P-loop containing nucleotide triphosphate hydrolases"/>
    <property type="match status" value="1"/>
</dbReference>
<dbReference type="PANTHER" id="PTHR10039">
    <property type="entry name" value="AMELOGENIN"/>
    <property type="match status" value="1"/>
</dbReference>
<comment type="caution">
    <text evidence="4">The sequence shown here is derived from an EMBL/GenBank/DDBJ whole genome shotgun (WGS) entry which is preliminary data.</text>
</comment>
<gene>
    <name evidence="4" type="ORF">MSAN_00249800</name>
</gene>
<dbReference type="InterPro" id="IPR027417">
    <property type="entry name" value="P-loop_NTPase"/>
</dbReference>
<proteinExistence type="predicted"/>
<evidence type="ECO:0000256" key="1">
    <source>
        <dbReference type="ARBA" id="ARBA00022737"/>
    </source>
</evidence>
<evidence type="ECO:0000259" key="3">
    <source>
        <dbReference type="Pfam" id="PF24883"/>
    </source>
</evidence>
<dbReference type="EMBL" id="JACAZH010000001">
    <property type="protein sequence ID" value="KAF7378247.1"/>
    <property type="molecule type" value="Genomic_DNA"/>
</dbReference>
<sequence>MAFFENGQGMHINGGTFYNVAGTMNVQQQIPVATLGNQQYWPLTPSNSRSAAGTSRAREGAEISRPSIHGGRRCILAPENTRYEPYSASGRRQITSHIHQSPSTSSFPTASQCENNPTSHDSSLGANSTLTPIAMLRQESAQQTMNNYFSGGIGGRGGEGYTSGTGGAGGCGMGPNLSFDVSAGNLTMNNLYYHGKRGIDILHNAVALAALHDSGESFPQPRCHPETRTEMMQKLHKWSLETDPLTTILWLHGPSGAGKSAIMQTLCSELQAAGRIGGSFFFKRDHATRGNAKTLFSTIAYQLALSMPWLKAPISRMVEEDPSILARSMHMQLQKLICESAGLHSVDENQKPVIIVIDGLDECEGQLIQDEILHTIRNYTSQHHLPLSVYHCEPPRSPYLRGV</sequence>
<feature type="domain" description="Nephrocystin 3-like N-terminal" evidence="3">
    <location>
        <begin position="236"/>
        <end position="389"/>
    </location>
</feature>
<dbReference type="PANTHER" id="PTHR10039:SF14">
    <property type="entry name" value="NACHT DOMAIN-CONTAINING PROTEIN"/>
    <property type="match status" value="1"/>
</dbReference>
<dbReference type="SUPFAM" id="SSF52540">
    <property type="entry name" value="P-loop containing nucleoside triphosphate hydrolases"/>
    <property type="match status" value="1"/>
</dbReference>
<keyword evidence="5" id="KW-1185">Reference proteome</keyword>
<organism evidence="4 5">
    <name type="scientific">Mycena sanguinolenta</name>
    <dbReference type="NCBI Taxonomy" id="230812"/>
    <lineage>
        <taxon>Eukaryota</taxon>
        <taxon>Fungi</taxon>
        <taxon>Dikarya</taxon>
        <taxon>Basidiomycota</taxon>
        <taxon>Agaricomycotina</taxon>
        <taxon>Agaricomycetes</taxon>
        <taxon>Agaricomycetidae</taxon>
        <taxon>Agaricales</taxon>
        <taxon>Marasmiineae</taxon>
        <taxon>Mycenaceae</taxon>
        <taxon>Mycena</taxon>
    </lineage>
</organism>
<name>A0A8H6ZIZ0_9AGAR</name>
<evidence type="ECO:0000256" key="2">
    <source>
        <dbReference type="SAM" id="MobiDB-lite"/>
    </source>
</evidence>
<dbReference type="OrthoDB" id="5967843at2759"/>
<evidence type="ECO:0000313" key="5">
    <source>
        <dbReference type="Proteomes" id="UP000623467"/>
    </source>
</evidence>
<keyword evidence="1" id="KW-0677">Repeat</keyword>
<dbReference type="InterPro" id="IPR056884">
    <property type="entry name" value="NPHP3-like_N"/>
</dbReference>
<dbReference type="Pfam" id="PF24883">
    <property type="entry name" value="NPHP3_N"/>
    <property type="match status" value="1"/>
</dbReference>
<dbReference type="AlphaFoldDB" id="A0A8H6ZIZ0"/>
<protein>
    <submittedName>
        <fullName evidence="4">NACHT domain-containing protein</fullName>
    </submittedName>
</protein>
<feature type="region of interest" description="Disordered" evidence="2">
    <location>
        <begin position="91"/>
        <end position="127"/>
    </location>
</feature>